<dbReference type="PROSITE" id="PS50894">
    <property type="entry name" value="HPT"/>
    <property type="match status" value="1"/>
</dbReference>
<dbReference type="SMART" id="SM00304">
    <property type="entry name" value="HAMP"/>
    <property type="match status" value="1"/>
</dbReference>
<dbReference type="Gene3D" id="1.10.287.130">
    <property type="match status" value="1"/>
</dbReference>
<dbReference type="SMART" id="SM00388">
    <property type="entry name" value="HisKA"/>
    <property type="match status" value="1"/>
</dbReference>
<keyword evidence="23" id="KW-1185">Reference proteome</keyword>
<evidence type="ECO:0000313" key="22">
    <source>
        <dbReference type="EMBL" id="ASG24611.1"/>
    </source>
</evidence>
<accession>A0A248K1L0</accession>
<dbReference type="CDD" id="cd06225">
    <property type="entry name" value="HAMP"/>
    <property type="match status" value="1"/>
</dbReference>
<dbReference type="CDD" id="cd00082">
    <property type="entry name" value="HisKA"/>
    <property type="match status" value="1"/>
</dbReference>
<dbReference type="Pfam" id="PF12860">
    <property type="entry name" value="PAS_7"/>
    <property type="match status" value="1"/>
</dbReference>
<evidence type="ECO:0000256" key="7">
    <source>
        <dbReference type="ARBA" id="ARBA00022777"/>
    </source>
</evidence>
<dbReference type="InterPro" id="IPR003594">
    <property type="entry name" value="HATPase_dom"/>
</dbReference>
<feature type="domain" description="Response regulatory" evidence="18">
    <location>
        <begin position="906"/>
        <end position="1025"/>
    </location>
</feature>
<dbReference type="SUPFAM" id="SSF55785">
    <property type="entry name" value="PYP-like sensor domain (PAS domain)"/>
    <property type="match status" value="2"/>
</dbReference>
<feature type="domain" description="Histidine kinase" evidence="17">
    <location>
        <begin position="641"/>
        <end position="864"/>
    </location>
</feature>
<dbReference type="InterPro" id="IPR003661">
    <property type="entry name" value="HisK_dim/P_dom"/>
</dbReference>
<dbReference type="KEGG" id="nao:Y958_27545"/>
<dbReference type="InterPro" id="IPR005467">
    <property type="entry name" value="His_kinase_dom"/>
</dbReference>
<evidence type="ECO:0000259" key="18">
    <source>
        <dbReference type="PROSITE" id="PS50110"/>
    </source>
</evidence>
<keyword evidence="16" id="KW-1133">Transmembrane helix</keyword>
<dbReference type="Proteomes" id="UP000197153">
    <property type="component" value="Chromosome 3"/>
</dbReference>
<proteinExistence type="predicted"/>
<dbReference type="InterPro" id="IPR011006">
    <property type="entry name" value="CheY-like_superfamily"/>
</dbReference>
<dbReference type="InterPro" id="IPR036097">
    <property type="entry name" value="HisK_dim/P_sf"/>
</dbReference>
<feature type="domain" description="PAC" evidence="19">
    <location>
        <begin position="434"/>
        <end position="486"/>
    </location>
</feature>
<dbReference type="RefSeq" id="WP_088875030.1">
    <property type="nucleotide sequence ID" value="NZ_CP022112.1"/>
</dbReference>
<evidence type="ECO:0000256" key="6">
    <source>
        <dbReference type="ARBA" id="ARBA00022741"/>
    </source>
</evidence>
<dbReference type="Pfam" id="PF00672">
    <property type="entry name" value="HAMP"/>
    <property type="match status" value="1"/>
</dbReference>
<dbReference type="SUPFAM" id="SSF52172">
    <property type="entry name" value="CheY-like"/>
    <property type="match status" value="1"/>
</dbReference>
<feature type="modified residue" description="Phosphohistidine" evidence="12">
    <location>
        <position position="1127"/>
    </location>
</feature>
<dbReference type="GO" id="GO:0005886">
    <property type="term" value="C:plasma membrane"/>
    <property type="evidence" value="ECO:0007669"/>
    <property type="project" value="UniProtKB-SubCell"/>
</dbReference>
<dbReference type="PRINTS" id="PR00344">
    <property type="entry name" value="BCTRLSENSOR"/>
</dbReference>
<dbReference type="CDD" id="cd12914">
    <property type="entry name" value="PDC1_DGC_like"/>
    <property type="match status" value="1"/>
</dbReference>
<evidence type="ECO:0000259" key="19">
    <source>
        <dbReference type="PROSITE" id="PS50113"/>
    </source>
</evidence>
<feature type="domain" description="HPt" evidence="21">
    <location>
        <begin position="1088"/>
        <end position="1185"/>
    </location>
</feature>
<dbReference type="PANTHER" id="PTHR45339:SF6">
    <property type="entry name" value="SENSORY HISTIDINE PROTEIN KINASE"/>
    <property type="match status" value="1"/>
</dbReference>
<evidence type="ECO:0000259" key="20">
    <source>
        <dbReference type="PROSITE" id="PS50885"/>
    </source>
</evidence>
<comment type="subcellular location">
    <subcellularLocation>
        <location evidence="2">Membrane</location>
    </subcellularLocation>
</comment>
<protein>
    <recommendedName>
        <fullName evidence="11">Sensory/regulatory protein RpfC</fullName>
        <ecNumber evidence="3">2.7.13.3</ecNumber>
    </recommendedName>
</protein>
<dbReference type="SMART" id="SM00448">
    <property type="entry name" value="REC"/>
    <property type="match status" value="1"/>
</dbReference>
<dbReference type="NCBIfam" id="TIGR00229">
    <property type="entry name" value="sensory_box"/>
    <property type="match status" value="1"/>
</dbReference>
<dbReference type="EC" id="2.7.13.3" evidence="3"/>
<evidence type="ECO:0000313" key="23">
    <source>
        <dbReference type="Proteomes" id="UP000197153"/>
    </source>
</evidence>
<evidence type="ECO:0000256" key="3">
    <source>
        <dbReference type="ARBA" id="ARBA00012438"/>
    </source>
</evidence>
<evidence type="ECO:0000256" key="16">
    <source>
        <dbReference type="SAM" id="Phobius"/>
    </source>
</evidence>
<keyword evidence="8" id="KW-0067">ATP-binding</keyword>
<reference evidence="22 23" key="1">
    <citation type="submission" date="2017-06" db="EMBL/GenBank/DDBJ databases">
        <title>Complete genome sequence of Nitrospirillum amazonense strain CBAmC, an endophytic nitrogen-fixing and plant growth-promoting bacterium, isolated from sugarcane.</title>
        <authorList>
            <person name="Schwab S."/>
            <person name="dos Santos Teixeira K.R."/>
            <person name="Simoes Araujo J.L."/>
            <person name="Soares Vidal M."/>
            <person name="Borges de Freitas H.R."/>
            <person name="Rivello Crivelaro A.L."/>
            <person name="Bueno de Camargo Nunes A."/>
            <person name="dos Santos C.M."/>
            <person name="Palmeira da Silva Rosa D."/>
            <person name="da Silva Padilha D."/>
            <person name="da Silva E."/>
            <person name="Araujo Terra L."/>
            <person name="Soares Mendes V."/>
            <person name="Farinelli L."/>
            <person name="Magalhaes Cruz L."/>
            <person name="Baldani J.I."/>
        </authorList>
    </citation>
    <scope>NUCLEOTIDE SEQUENCE [LARGE SCALE GENOMIC DNA]</scope>
    <source>
        <strain evidence="22 23">CBAmC</strain>
    </source>
</reference>
<keyword evidence="7" id="KW-0418">Kinase</keyword>
<dbReference type="Gene3D" id="3.40.50.2300">
    <property type="match status" value="1"/>
</dbReference>
<organism evidence="22 23">
    <name type="scientific">Nitrospirillum viridazoti CBAmc</name>
    <dbReference type="NCBI Taxonomy" id="1441467"/>
    <lineage>
        <taxon>Bacteria</taxon>
        <taxon>Pseudomonadati</taxon>
        <taxon>Pseudomonadota</taxon>
        <taxon>Alphaproteobacteria</taxon>
        <taxon>Rhodospirillales</taxon>
        <taxon>Azospirillaceae</taxon>
        <taxon>Nitrospirillum</taxon>
        <taxon>Nitrospirillum viridazoti</taxon>
    </lineage>
</organism>
<dbReference type="Gene3D" id="6.10.340.10">
    <property type="match status" value="1"/>
</dbReference>
<dbReference type="InterPro" id="IPR000014">
    <property type="entry name" value="PAS"/>
</dbReference>
<keyword evidence="4 13" id="KW-0597">Phosphoprotein</keyword>
<gene>
    <name evidence="22" type="ORF">Y958_27545</name>
</gene>
<dbReference type="AlphaFoldDB" id="A0A248K1L0"/>
<evidence type="ECO:0000256" key="15">
    <source>
        <dbReference type="SAM" id="MobiDB-lite"/>
    </source>
</evidence>
<dbReference type="CDD" id="cd12915">
    <property type="entry name" value="PDC2_DGC_like"/>
    <property type="match status" value="1"/>
</dbReference>
<dbReference type="EMBL" id="CP022112">
    <property type="protein sequence ID" value="ASG24611.1"/>
    <property type="molecule type" value="Genomic_DNA"/>
</dbReference>
<dbReference type="SUPFAM" id="SSF158472">
    <property type="entry name" value="HAMP domain-like"/>
    <property type="match status" value="1"/>
</dbReference>
<evidence type="ECO:0000256" key="1">
    <source>
        <dbReference type="ARBA" id="ARBA00000085"/>
    </source>
</evidence>
<dbReference type="InterPro" id="IPR003660">
    <property type="entry name" value="HAMP_dom"/>
</dbReference>
<evidence type="ECO:0000256" key="8">
    <source>
        <dbReference type="ARBA" id="ARBA00022840"/>
    </source>
</evidence>
<dbReference type="FunFam" id="1.10.287.130:FF:000002">
    <property type="entry name" value="Two-component osmosensing histidine kinase"/>
    <property type="match status" value="1"/>
</dbReference>
<dbReference type="GO" id="GO:0005524">
    <property type="term" value="F:ATP binding"/>
    <property type="evidence" value="ECO:0007669"/>
    <property type="project" value="UniProtKB-KW"/>
</dbReference>
<name>A0A248K1L0_9PROT</name>
<dbReference type="Pfam" id="PF00072">
    <property type="entry name" value="Response_reg"/>
    <property type="match status" value="1"/>
</dbReference>
<keyword evidence="6" id="KW-0547">Nucleotide-binding</keyword>
<evidence type="ECO:0000256" key="4">
    <source>
        <dbReference type="ARBA" id="ARBA00022553"/>
    </source>
</evidence>
<feature type="region of interest" description="Disordered" evidence="15">
    <location>
        <begin position="867"/>
        <end position="901"/>
    </location>
</feature>
<sequence>MPAHYLKLHGKGLRARLQILLLVVVAPLTALSIADYGARRSEAIAGAQAQALGLAHAVAGQQAMLIAQARHIADTLISESARLPLEECVQDARLIKAAHPWITNVNLMGPDGQAFCSSSAPPFQSFGDRDYFQTLIKTGQPTISDFLIGRTSGQPVMVVAQMQATPKGGVARVASTAISLQWLEDMGRQLVETRHAVFLAVDRHGHILARYPEAGAEVGDGEPRSPLIGAMLATPDGNADTVDLHGVGRLFGIASVGDTGARVAVGLSKADVLAAANIDFRRNLVVVLAVTLLAFAVGVAGLELSVLRWLRALGDAAQRIAAGDRAIHIDSPGSGPELEAVAQAFNAMADAVARQEQELVAREERFRDLTEVSTDWYWETDETHRLTYISDGVQFVGIDMTQLLGRTRRELSTNADAAHWVVYEGFLNTRTPFRDFTYSVPGPNGQIRHVEISGRPYYAPNGRFRGFRGVGRNITPLVEARQHLQERDRLLTTILESIDQGIVAFDAQLRLSIRNRHFLDLMGLKAGDCPPGLPLGEVELLLKDGAADPLAGVRSPEPMTYELTRADGSTLEARAIPMPGGGFVVSYMDMTLQRRQVSDLIDARDRLAAQARELRTLAEELDAARRAAEAANAAKSDFLANMSHEIRTPMNGVMGMVQLLLESPLTADQATYAAIIRDSAEALLSIINDILDISKLEAGRVELEEVPFALADVTAGVLAILEPRARDKGIRLETMVVGAAPGHYRGDPFRLRQVLLNLVGNAVKFTERGSVTLEVEVGIAKDGLVPLHFAVRDTGIGISAPAQAQLFRKFGQADTSISRRFGGSGLGLAISQRLVALMGGAITLDSTLNQGSTFAFTVRLPAARAKDMPKAQALPPIQGSPSASPLRPSRPPKPIRPGLPAGNGARLLVVDDNSINQTVARTMLEKLGYRVTLAGDARTALDLYERETFHAVLMDIQMPEMDGVQATQRIRDIQEGTGRPRTPVIAMTANAMAGMREEYLAAGMDDYIAKPFALPTLATTVARWVAAGGPIEDSVEAAVPATPAASTSVQVPVSAPVSVSPVSVPSAPVAGPPVLDPAPLRQLAELLDTDTLADLVMSSVNECEARVAALEALANTSDTDAMARAAHTLIATAGDIGLRQMQATATRIQTCARAGKADECRPEIAALAAALPASLAAVAAVLKPLLKRNEG</sequence>
<evidence type="ECO:0000256" key="13">
    <source>
        <dbReference type="PROSITE-ProRule" id="PRU00169"/>
    </source>
</evidence>
<dbReference type="GO" id="GO:0000155">
    <property type="term" value="F:phosphorelay sensor kinase activity"/>
    <property type="evidence" value="ECO:0007669"/>
    <property type="project" value="InterPro"/>
</dbReference>
<keyword evidence="14" id="KW-0175">Coiled coil</keyword>
<evidence type="ECO:0000256" key="14">
    <source>
        <dbReference type="SAM" id="Coils"/>
    </source>
</evidence>
<keyword evidence="9" id="KW-0902">Two-component regulatory system</keyword>
<dbReference type="Pfam" id="PF00512">
    <property type="entry name" value="HisKA"/>
    <property type="match status" value="1"/>
</dbReference>
<dbReference type="CDD" id="cd17546">
    <property type="entry name" value="REC_hyHK_CKI1_RcsC-like"/>
    <property type="match status" value="1"/>
</dbReference>
<comment type="subunit">
    <text evidence="10">At low DSF concentrations, interacts with RpfF.</text>
</comment>
<feature type="coiled-coil region" evidence="14">
    <location>
        <begin position="600"/>
        <end position="634"/>
    </location>
</feature>
<evidence type="ECO:0000259" key="17">
    <source>
        <dbReference type="PROSITE" id="PS50109"/>
    </source>
</evidence>
<comment type="catalytic activity">
    <reaction evidence="1">
        <text>ATP + protein L-histidine = ADP + protein N-phospho-L-histidine.</text>
        <dbReference type="EC" id="2.7.13.3"/>
    </reaction>
</comment>
<keyword evidence="5" id="KW-0808">Transferase</keyword>
<keyword evidence="16" id="KW-0472">Membrane</keyword>
<evidence type="ECO:0000259" key="21">
    <source>
        <dbReference type="PROSITE" id="PS50894"/>
    </source>
</evidence>
<dbReference type="Pfam" id="PF02518">
    <property type="entry name" value="HATPase_c"/>
    <property type="match status" value="1"/>
</dbReference>
<feature type="domain" description="HAMP" evidence="20">
    <location>
        <begin position="304"/>
        <end position="357"/>
    </location>
</feature>
<evidence type="ECO:0000256" key="11">
    <source>
        <dbReference type="ARBA" id="ARBA00068150"/>
    </source>
</evidence>
<dbReference type="Pfam" id="PF01627">
    <property type="entry name" value="Hpt"/>
    <property type="match status" value="1"/>
</dbReference>
<feature type="transmembrane region" description="Helical" evidence="16">
    <location>
        <begin position="284"/>
        <end position="310"/>
    </location>
</feature>
<dbReference type="PROSITE" id="PS50110">
    <property type="entry name" value="RESPONSE_REGULATORY"/>
    <property type="match status" value="1"/>
</dbReference>
<dbReference type="SMART" id="SM00387">
    <property type="entry name" value="HATPase_c"/>
    <property type="match status" value="1"/>
</dbReference>
<dbReference type="Gene3D" id="3.30.565.10">
    <property type="entry name" value="Histidine kinase-like ATPase, C-terminal domain"/>
    <property type="match status" value="1"/>
</dbReference>
<dbReference type="InterPro" id="IPR008207">
    <property type="entry name" value="Sig_transdc_His_kin_Hpt_dom"/>
</dbReference>
<dbReference type="PROSITE" id="PS50113">
    <property type="entry name" value="PAC"/>
    <property type="match status" value="1"/>
</dbReference>
<evidence type="ECO:0000256" key="9">
    <source>
        <dbReference type="ARBA" id="ARBA00023012"/>
    </source>
</evidence>
<dbReference type="PROSITE" id="PS50885">
    <property type="entry name" value="HAMP"/>
    <property type="match status" value="1"/>
</dbReference>
<dbReference type="InterPro" id="IPR036641">
    <property type="entry name" value="HPT_dom_sf"/>
</dbReference>
<dbReference type="SUPFAM" id="SSF47384">
    <property type="entry name" value="Homodimeric domain of signal transducing histidine kinase"/>
    <property type="match status" value="1"/>
</dbReference>
<feature type="modified residue" description="4-aspartylphosphate" evidence="13">
    <location>
        <position position="955"/>
    </location>
</feature>
<dbReference type="FunFam" id="3.30.565.10:FF:000010">
    <property type="entry name" value="Sensor histidine kinase RcsC"/>
    <property type="match status" value="1"/>
</dbReference>
<evidence type="ECO:0000256" key="12">
    <source>
        <dbReference type="PROSITE-ProRule" id="PRU00110"/>
    </source>
</evidence>
<evidence type="ECO:0000256" key="5">
    <source>
        <dbReference type="ARBA" id="ARBA00022679"/>
    </source>
</evidence>
<evidence type="ECO:0000256" key="2">
    <source>
        <dbReference type="ARBA" id="ARBA00004370"/>
    </source>
</evidence>
<dbReference type="InterPro" id="IPR004358">
    <property type="entry name" value="Sig_transdc_His_kin-like_C"/>
</dbReference>
<dbReference type="Gene3D" id="1.20.120.160">
    <property type="entry name" value="HPT domain"/>
    <property type="match status" value="1"/>
</dbReference>
<dbReference type="CDD" id="cd16922">
    <property type="entry name" value="HATPase_EvgS-ArcB-TorS-like"/>
    <property type="match status" value="1"/>
</dbReference>
<dbReference type="PANTHER" id="PTHR45339">
    <property type="entry name" value="HYBRID SIGNAL TRANSDUCTION HISTIDINE KINASE J"/>
    <property type="match status" value="1"/>
</dbReference>
<dbReference type="InterPro" id="IPR000700">
    <property type="entry name" value="PAS-assoc_C"/>
</dbReference>
<feature type="transmembrane region" description="Helical" evidence="16">
    <location>
        <begin position="15"/>
        <end position="34"/>
    </location>
</feature>
<feature type="compositionally biased region" description="Pro residues" evidence="15">
    <location>
        <begin position="888"/>
        <end position="897"/>
    </location>
</feature>
<dbReference type="InterPro" id="IPR001789">
    <property type="entry name" value="Sig_transdc_resp-reg_receiver"/>
</dbReference>
<dbReference type="InterPro" id="IPR036890">
    <property type="entry name" value="HATPase_C_sf"/>
</dbReference>
<keyword evidence="16" id="KW-0812">Transmembrane</keyword>
<dbReference type="Gene3D" id="3.30.450.20">
    <property type="entry name" value="PAS domain"/>
    <property type="match status" value="3"/>
</dbReference>
<dbReference type="InterPro" id="IPR035965">
    <property type="entry name" value="PAS-like_dom_sf"/>
</dbReference>
<dbReference type="PROSITE" id="PS50109">
    <property type="entry name" value="HIS_KIN"/>
    <property type="match status" value="1"/>
</dbReference>
<dbReference type="SUPFAM" id="SSF47226">
    <property type="entry name" value="Histidine-containing phosphotransfer domain, HPT domain"/>
    <property type="match status" value="1"/>
</dbReference>
<evidence type="ECO:0000256" key="10">
    <source>
        <dbReference type="ARBA" id="ARBA00064003"/>
    </source>
</evidence>
<dbReference type="SUPFAM" id="SSF55874">
    <property type="entry name" value="ATPase domain of HSP90 chaperone/DNA topoisomerase II/histidine kinase"/>
    <property type="match status" value="1"/>
</dbReference>